<keyword evidence="5 7" id="KW-0472">Membrane</keyword>
<feature type="transmembrane region" description="Helical" evidence="7">
    <location>
        <begin position="488"/>
        <end position="508"/>
    </location>
</feature>
<keyword evidence="4 7" id="KW-1133">Transmembrane helix</keyword>
<gene>
    <name evidence="9" type="ORF">EDM22_08105</name>
</gene>
<feature type="domain" description="EamA" evidence="8">
    <location>
        <begin position="268"/>
        <end position="392"/>
    </location>
</feature>
<evidence type="ECO:0000256" key="1">
    <source>
        <dbReference type="ARBA" id="ARBA00004141"/>
    </source>
</evidence>
<evidence type="ECO:0000256" key="3">
    <source>
        <dbReference type="ARBA" id="ARBA00022692"/>
    </source>
</evidence>
<evidence type="ECO:0000313" key="9">
    <source>
        <dbReference type="EMBL" id="RNB50247.1"/>
    </source>
</evidence>
<keyword evidence="10" id="KW-1185">Reference proteome</keyword>
<feature type="transmembrane region" description="Helical" evidence="7">
    <location>
        <begin position="541"/>
        <end position="559"/>
    </location>
</feature>
<feature type="transmembrane region" description="Helical" evidence="7">
    <location>
        <begin position="515"/>
        <end position="535"/>
    </location>
</feature>
<keyword evidence="3 7" id="KW-0812">Transmembrane</keyword>
<evidence type="ECO:0000256" key="4">
    <source>
        <dbReference type="ARBA" id="ARBA00022989"/>
    </source>
</evidence>
<comment type="caution">
    <text evidence="9">The sequence shown here is derived from an EMBL/GenBank/DDBJ whole genome shotgun (WGS) entry which is preliminary data.</text>
</comment>
<feature type="transmembrane region" description="Helical" evidence="7">
    <location>
        <begin position="377"/>
        <end position="394"/>
    </location>
</feature>
<dbReference type="InterPro" id="IPR000620">
    <property type="entry name" value="EamA_dom"/>
</dbReference>
<comment type="similarity">
    <text evidence="2">Belongs to the EamA transporter family.</text>
</comment>
<feature type="transmembrane region" description="Helical" evidence="7">
    <location>
        <begin position="446"/>
        <end position="468"/>
    </location>
</feature>
<dbReference type="AlphaFoldDB" id="A0A3M8AI10"/>
<evidence type="ECO:0000259" key="8">
    <source>
        <dbReference type="Pfam" id="PF00892"/>
    </source>
</evidence>
<dbReference type="InterPro" id="IPR037185">
    <property type="entry name" value="EmrE-like"/>
</dbReference>
<evidence type="ECO:0000256" key="7">
    <source>
        <dbReference type="SAM" id="Phobius"/>
    </source>
</evidence>
<dbReference type="SUPFAM" id="SSF103481">
    <property type="entry name" value="Multidrug resistance efflux transporter EmrE"/>
    <property type="match status" value="2"/>
</dbReference>
<evidence type="ECO:0000256" key="5">
    <source>
        <dbReference type="ARBA" id="ARBA00023136"/>
    </source>
</evidence>
<feature type="region of interest" description="Disordered" evidence="6">
    <location>
        <begin position="81"/>
        <end position="100"/>
    </location>
</feature>
<dbReference type="Proteomes" id="UP000275048">
    <property type="component" value="Unassembled WGS sequence"/>
</dbReference>
<dbReference type="PANTHER" id="PTHR32322:SF9">
    <property type="entry name" value="AMINO-ACID METABOLITE EFFLUX PUMP-RELATED"/>
    <property type="match status" value="1"/>
</dbReference>
<feature type="transmembrane region" description="Helical" evidence="7">
    <location>
        <begin position="268"/>
        <end position="289"/>
    </location>
</feature>
<dbReference type="GO" id="GO:0016020">
    <property type="term" value="C:membrane"/>
    <property type="evidence" value="ECO:0007669"/>
    <property type="project" value="UniProtKB-SubCell"/>
</dbReference>
<evidence type="ECO:0000313" key="10">
    <source>
        <dbReference type="Proteomes" id="UP000275048"/>
    </source>
</evidence>
<dbReference type="PANTHER" id="PTHR32322">
    <property type="entry name" value="INNER MEMBRANE TRANSPORTER"/>
    <property type="match status" value="1"/>
</dbReference>
<dbReference type="InterPro" id="IPR050638">
    <property type="entry name" value="AA-Vitamin_Transporters"/>
</dbReference>
<protein>
    <recommendedName>
        <fullName evidence="8">EamA domain-containing protein</fullName>
    </recommendedName>
</protein>
<dbReference type="Gene3D" id="1.10.3730.20">
    <property type="match status" value="1"/>
</dbReference>
<feature type="transmembrane region" description="Helical" evidence="7">
    <location>
        <begin position="320"/>
        <end position="342"/>
    </location>
</feature>
<accession>A0A3M8AI10</accession>
<proteinExistence type="inferred from homology"/>
<feature type="transmembrane region" description="Helical" evidence="7">
    <location>
        <begin position="348"/>
        <end position="370"/>
    </location>
</feature>
<reference evidence="9 10" key="1">
    <citation type="submission" date="2018-10" db="EMBL/GenBank/DDBJ databases">
        <title>Isolation, diversity and antibacterial activity of antinobacteria from the wheat rhizosphere soil.</title>
        <authorList>
            <person name="Sun T."/>
        </authorList>
    </citation>
    <scope>NUCLEOTIDE SEQUENCE [LARGE SCALE GENOMIC DNA]</scope>
    <source>
        <strain evidence="9 10">SJ-23</strain>
    </source>
</reference>
<dbReference type="Pfam" id="PF00892">
    <property type="entry name" value="EamA"/>
    <property type="match status" value="2"/>
</dbReference>
<feature type="transmembrane region" description="Helical" evidence="7">
    <location>
        <begin position="414"/>
        <end position="434"/>
    </location>
</feature>
<feature type="transmembrane region" description="Helical" evidence="7">
    <location>
        <begin position="295"/>
        <end position="313"/>
    </location>
</feature>
<feature type="compositionally biased region" description="Basic and acidic residues" evidence="6">
    <location>
        <begin position="126"/>
        <end position="147"/>
    </location>
</feature>
<organism evidence="9 10">
    <name type="scientific">Agromyces tardus</name>
    <dbReference type="NCBI Taxonomy" id="2583849"/>
    <lineage>
        <taxon>Bacteria</taxon>
        <taxon>Bacillati</taxon>
        <taxon>Actinomycetota</taxon>
        <taxon>Actinomycetes</taxon>
        <taxon>Micrococcales</taxon>
        <taxon>Microbacteriaceae</taxon>
        <taxon>Agromyces</taxon>
    </lineage>
</organism>
<sequence>MARELDERREVGVLGDDAGERVEVGEDAQERFVADRAARRARPGFADQCGPLELVVARERVVGGQHDVGLVPADVLGHDMGGRDERHGVPVVHDGEVDGAGRDELHGLERIDARHAGERGAVGRAELAEHGAEEPARRGRERRDPQGRRRTLVVGAEVFESLETLEHVVALGGEGPPALGEQNASATSFEQRGVEVAFELLDLLRHRRGSVAELVGRAHDGAGARDGDERPQSLQIHHEANVRDQVNDSELVLHPRSCDSGHVTPRHLVLAVLVATIWGVNFVAIDLGLRDTPPLVLVALRFAVVAVPLVFFVRRPDVPWRVIAGIGLFMSAGQFGLLFTAMHLGLPAGLAAVVLQCQMIFTLVIAALVLRERPTRLQVIGAALGVVGLGIVAFGRLDGEGALRGAGGDGGTAALAAVVPLLVCVGAGLSWGIGNVVSRSAAGANGFGVVVWSALVVPIPMLALSLLLDGPAVVGEAFASMGWQTLVSVGYTAGFASLVGYSIWNMLLGRYPAGMVAPFALLAPPVGLVAAALLLGQVPSAIEAVGAVVLVGGVAVGQLRRRRKVAAVVEPPSALAAAGTGR</sequence>
<comment type="subcellular location">
    <subcellularLocation>
        <location evidence="1">Membrane</location>
        <topology evidence="1">Multi-pass membrane protein</topology>
    </subcellularLocation>
</comment>
<evidence type="ECO:0000256" key="6">
    <source>
        <dbReference type="SAM" id="MobiDB-lite"/>
    </source>
</evidence>
<feature type="region of interest" description="Disordered" evidence="6">
    <location>
        <begin position="124"/>
        <end position="149"/>
    </location>
</feature>
<feature type="domain" description="EamA" evidence="8">
    <location>
        <begin position="421"/>
        <end position="555"/>
    </location>
</feature>
<name>A0A3M8AI10_9MICO</name>
<dbReference type="EMBL" id="RHHB01000010">
    <property type="protein sequence ID" value="RNB50247.1"/>
    <property type="molecule type" value="Genomic_DNA"/>
</dbReference>
<evidence type="ECO:0000256" key="2">
    <source>
        <dbReference type="ARBA" id="ARBA00007362"/>
    </source>
</evidence>